<accession>A0ACC1CWV1</accession>
<evidence type="ECO:0000313" key="1">
    <source>
        <dbReference type="EMBL" id="KAJ0176133.1"/>
    </source>
</evidence>
<keyword evidence="2" id="KW-1185">Reference proteome</keyword>
<protein>
    <submittedName>
        <fullName evidence="1">Uncharacterized protein</fullName>
    </submittedName>
</protein>
<dbReference type="Proteomes" id="UP000824533">
    <property type="component" value="Linkage Group LG14"/>
</dbReference>
<evidence type="ECO:0000313" key="2">
    <source>
        <dbReference type="Proteomes" id="UP000824533"/>
    </source>
</evidence>
<name>A0ACC1CWV1_9NEOP</name>
<reference evidence="1 2" key="1">
    <citation type="journal article" date="2021" name="Front. Genet.">
        <title>Chromosome-Level Genome Assembly Reveals Significant Gene Expansion in the Toll and IMD Signaling Pathways of Dendrolimus kikuchii.</title>
        <authorList>
            <person name="Zhou J."/>
            <person name="Wu P."/>
            <person name="Xiong Z."/>
            <person name="Liu N."/>
            <person name="Zhao N."/>
            <person name="Ji M."/>
            <person name="Qiu Y."/>
            <person name="Yang B."/>
        </authorList>
    </citation>
    <scope>NUCLEOTIDE SEQUENCE [LARGE SCALE GENOMIC DNA]</scope>
    <source>
        <strain evidence="1">Ann1</strain>
    </source>
</reference>
<dbReference type="EMBL" id="CM034400">
    <property type="protein sequence ID" value="KAJ0176133.1"/>
    <property type="molecule type" value="Genomic_DNA"/>
</dbReference>
<gene>
    <name evidence="1" type="ORF">K1T71_008307</name>
</gene>
<sequence length="252" mass="27442">MPPNIVDVPFTADPENQLTEPKPGPSNGLGPGVSKNAYYLKVFQSGLNLLAHILIGSVVSVTFLFAFANGIPLSATRLHLVLCVTGYQLLMAQAILSLSPNNGWSLMYSFVDKRRAHWILQIAGSGLAIAGSFIKILDKDIHWNTYHGQFALVALVFTSVCLVNGLASLWAYEVAKFIPPNLSKLTHICFGTVAFAAASITLCYGFDKGSFRSWLADYVAEVMISFTAILTFIVIVNPLITFSTKVRGVVRR</sequence>
<comment type="caution">
    <text evidence="1">The sequence shown here is derived from an EMBL/GenBank/DDBJ whole genome shotgun (WGS) entry which is preliminary data.</text>
</comment>
<organism evidence="1 2">
    <name type="scientific">Dendrolimus kikuchii</name>
    <dbReference type="NCBI Taxonomy" id="765133"/>
    <lineage>
        <taxon>Eukaryota</taxon>
        <taxon>Metazoa</taxon>
        <taxon>Ecdysozoa</taxon>
        <taxon>Arthropoda</taxon>
        <taxon>Hexapoda</taxon>
        <taxon>Insecta</taxon>
        <taxon>Pterygota</taxon>
        <taxon>Neoptera</taxon>
        <taxon>Endopterygota</taxon>
        <taxon>Lepidoptera</taxon>
        <taxon>Glossata</taxon>
        <taxon>Ditrysia</taxon>
        <taxon>Bombycoidea</taxon>
        <taxon>Lasiocampidae</taxon>
        <taxon>Dendrolimus</taxon>
    </lineage>
</organism>
<proteinExistence type="predicted"/>